<dbReference type="EMBL" id="CAADRA010007506">
    <property type="protein sequence ID" value="VFU01639.1"/>
    <property type="molecule type" value="Genomic_DNA"/>
</dbReference>
<dbReference type="Proteomes" id="UP000332933">
    <property type="component" value="Unassembled WGS sequence"/>
</dbReference>
<sequence length="356" mass="37156">MPISPTSTSSPWFNREYDAMTAITHLNLDIGEIYIYADKPVKTTSVVLHSDSPSVAEAFLVSEIGHQLTIGWKSNAGHPTGHYAIEVHVPAESVESISFSSPGVVVVHPHVLMRSVDAKLSLASSCSGRLLIHEDELKAGSLHLRQGGAGLVQLTCPSATLAYELDIKHTGTGTLAFVTTHLSAARVSLSKQASGATHAIVHDDIKVTETLDLHNHGSGAISLHADSITAHHMQLTTSGSGATDVVVNRLFFAATLESKVSGSGSIACVVVDVDAATADVHHVVIAGSGTIHTNVVAAACDVSGRGGGHACLDPTQALTSEHALPADKIMPFKLVTKPVGFAEVEIPKPNKATPIE</sequence>
<dbReference type="PANTHER" id="PTHR39200:SF1">
    <property type="entry name" value="AUTO-TRANSPORTER ADHESIN HEAD GIN DOMAIN-CONTAINING PROTEIN-RELATED"/>
    <property type="match status" value="1"/>
</dbReference>
<reference evidence="1" key="2">
    <citation type="submission" date="2019-06" db="EMBL/GenBank/DDBJ databases">
        <title>Genomics analysis of Aphanomyces spp. identifies a new class of oomycete effector associated with host adaptation.</title>
        <authorList>
            <person name="Gaulin E."/>
        </authorList>
    </citation>
    <scope>NUCLEOTIDE SEQUENCE</scope>
    <source>
        <strain evidence="1">CBS 578.67</strain>
    </source>
</reference>
<evidence type="ECO:0000313" key="2">
    <source>
        <dbReference type="EMBL" id="VFU01639.1"/>
    </source>
</evidence>
<dbReference type="Gene3D" id="2.160.20.120">
    <property type="match status" value="2"/>
</dbReference>
<reference evidence="2 3" key="1">
    <citation type="submission" date="2019-03" db="EMBL/GenBank/DDBJ databases">
        <authorList>
            <person name="Gaulin E."/>
            <person name="Dumas B."/>
        </authorList>
    </citation>
    <scope>NUCLEOTIDE SEQUENCE [LARGE SCALE GENOMIC DNA]</scope>
    <source>
        <strain evidence="2">CBS 568.67</strain>
    </source>
</reference>
<gene>
    <name evidence="2" type="primary">Aste57867_25008</name>
    <name evidence="1" type="ORF">As57867_024930</name>
    <name evidence="2" type="ORF">ASTE57867_25008</name>
</gene>
<keyword evidence="3" id="KW-1185">Reference proteome</keyword>
<dbReference type="EMBL" id="VJMH01007480">
    <property type="protein sequence ID" value="KAF0682873.1"/>
    <property type="molecule type" value="Genomic_DNA"/>
</dbReference>
<evidence type="ECO:0000313" key="1">
    <source>
        <dbReference type="EMBL" id="KAF0682873.1"/>
    </source>
</evidence>
<dbReference type="OrthoDB" id="65851at2759"/>
<evidence type="ECO:0000313" key="3">
    <source>
        <dbReference type="Proteomes" id="UP000332933"/>
    </source>
</evidence>
<dbReference type="PANTHER" id="PTHR39200">
    <property type="entry name" value="HYPOTHETICAL EXPORTED PROTEIN"/>
    <property type="match status" value="1"/>
</dbReference>
<protein>
    <submittedName>
        <fullName evidence="2">Aste57867_25008 protein</fullName>
    </submittedName>
</protein>
<organism evidence="2 3">
    <name type="scientific">Aphanomyces stellatus</name>
    <dbReference type="NCBI Taxonomy" id="120398"/>
    <lineage>
        <taxon>Eukaryota</taxon>
        <taxon>Sar</taxon>
        <taxon>Stramenopiles</taxon>
        <taxon>Oomycota</taxon>
        <taxon>Saprolegniomycetes</taxon>
        <taxon>Saprolegniales</taxon>
        <taxon>Verrucalvaceae</taxon>
        <taxon>Aphanomyces</taxon>
    </lineage>
</organism>
<dbReference type="AlphaFoldDB" id="A0A485LSP8"/>
<proteinExistence type="predicted"/>
<name>A0A485LSP8_9STRA</name>
<accession>A0A485LSP8</accession>